<organism evidence="5 6">
    <name type="scientific">Erpetoichthys calabaricus</name>
    <name type="common">Rope fish</name>
    <name type="synonym">Calamoichthys calabaricus</name>
    <dbReference type="NCBI Taxonomy" id="27687"/>
    <lineage>
        <taxon>Eukaryota</taxon>
        <taxon>Metazoa</taxon>
        <taxon>Chordata</taxon>
        <taxon>Craniata</taxon>
        <taxon>Vertebrata</taxon>
        <taxon>Euteleostomi</taxon>
        <taxon>Actinopterygii</taxon>
        <taxon>Polypteriformes</taxon>
        <taxon>Polypteridae</taxon>
        <taxon>Erpetoichthys</taxon>
    </lineage>
</organism>
<keyword evidence="3 4" id="KW-0560">Oxidoreductase</keyword>
<dbReference type="Proteomes" id="UP000694620">
    <property type="component" value="Chromosome 2"/>
</dbReference>
<dbReference type="GO" id="GO:0004602">
    <property type="term" value="F:glutathione peroxidase activity"/>
    <property type="evidence" value="ECO:0007669"/>
    <property type="project" value="TreeGrafter"/>
</dbReference>
<evidence type="ECO:0000256" key="4">
    <source>
        <dbReference type="RuleBase" id="RU000499"/>
    </source>
</evidence>
<dbReference type="InterPro" id="IPR036249">
    <property type="entry name" value="Thioredoxin-like_sf"/>
</dbReference>
<proteinExistence type="inferred from homology"/>
<dbReference type="PRINTS" id="PR01011">
    <property type="entry name" value="GLUTPROXDASE"/>
</dbReference>
<dbReference type="PANTHER" id="PTHR11592:SF81">
    <property type="entry name" value="GLUTATHIONE PEROXIDASE"/>
    <property type="match status" value="1"/>
</dbReference>
<dbReference type="PROSITE" id="PS00763">
    <property type="entry name" value="GLUTATHIONE_PEROXID_2"/>
    <property type="match status" value="1"/>
</dbReference>
<gene>
    <name evidence="5" type="primary">gpx9</name>
</gene>
<protein>
    <recommendedName>
        <fullName evidence="4">Glutathione peroxidase</fullName>
    </recommendedName>
</protein>
<reference evidence="5" key="3">
    <citation type="submission" date="2025-09" db="UniProtKB">
        <authorList>
            <consortium name="Ensembl"/>
        </authorList>
    </citation>
    <scope>IDENTIFICATION</scope>
</reference>
<evidence type="ECO:0000313" key="6">
    <source>
        <dbReference type="Proteomes" id="UP000694620"/>
    </source>
</evidence>
<reference evidence="5" key="1">
    <citation type="submission" date="2021-06" db="EMBL/GenBank/DDBJ databases">
        <authorList>
            <consortium name="Wellcome Sanger Institute Data Sharing"/>
        </authorList>
    </citation>
    <scope>NUCLEOTIDE SEQUENCE [LARGE SCALE GENOMIC DNA]</scope>
</reference>
<name>A0A8C4SYS6_ERPCA</name>
<dbReference type="GeneTree" id="ENSGT00940000165034"/>
<reference evidence="5" key="2">
    <citation type="submission" date="2025-08" db="UniProtKB">
        <authorList>
            <consortium name="Ensembl"/>
        </authorList>
    </citation>
    <scope>IDENTIFICATION</scope>
</reference>
<keyword evidence="2 4" id="KW-0575">Peroxidase</keyword>
<dbReference type="Gene3D" id="3.40.30.10">
    <property type="entry name" value="Glutaredoxin"/>
    <property type="match status" value="1"/>
</dbReference>
<dbReference type="SUPFAM" id="SSF52833">
    <property type="entry name" value="Thioredoxin-like"/>
    <property type="match status" value="1"/>
</dbReference>
<dbReference type="Ensembl" id="ENSECRT00000024379.1">
    <property type="protein sequence ID" value="ENSECRP00000023856.1"/>
    <property type="gene ID" value="ENSECRG00000016055.1"/>
</dbReference>
<evidence type="ECO:0000256" key="2">
    <source>
        <dbReference type="ARBA" id="ARBA00022559"/>
    </source>
</evidence>
<dbReference type="Pfam" id="PF00255">
    <property type="entry name" value="GSHPx"/>
    <property type="match status" value="1"/>
</dbReference>
<dbReference type="PROSITE" id="PS51355">
    <property type="entry name" value="GLUTATHIONE_PEROXID_3"/>
    <property type="match status" value="1"/>
</dbReference>
<dbReference type="InterPro" id="IPR000889">
    <property type="entry name" value="Glutathione_peroxidase"/>
</dbReference>
<dbReference type="GO" id="GO:0006979">
    <property type="term" value="P:response to oxidative stress"/>
    <property type="evidence" value="ECO:0007669"/>
    <property type="project" value="InterPro"/>
</dbReference>
<evidence type="ECO:0000256" key="1">
    <source>
        <dbReference type="ARBA" id="ARBA00006926"/>
    </source>
</evidence>
<dbReference type="AlphaFoldDB" id="A0A8C4SYS6"/>
<evidence type="ECO:0000256" key="3">
    <source>
        <dbReference type="ARBA" id="ARBA00023002"/>
    </source>
</evidence>
<accession>A0A8C4SYS6</accession>
<comment type="similarity">
    <text evidence="1 4">Belongs to the glutathione peroxidase family.</text>
</comment>
<sequence length="172" mass="19555">VQYHKLNALMDKFTGASFTILGFPCNQFGLQEPEENYETLNVLKYVRPGGGFIPRFQVFGKLEVNGADEHPLFTFLKESCSFVNPFIGDPKRLYWSPMKVSDIRWNFEKFLILPNGCVVWAPRTDSGKYGLGFVLLIVKLFPFGAVTPLPLLCQKRIVGAFVHRVYPYGLVL</sequence>
<evidence type="ECO:0000313" key="5">
    <source>
        <dbReference type="Ensembl" id="ENSECRP00000023856.1"/>
    </source>
</evidence>
<dbReference type="PANTHER" id="PTHR11592">
    <property type="entry name" value="GLUTATHIONE PEROXIDASE"/>
    <property type="match status" value="1"/>
</dbReference>
<keyword evidence="6" id="KW-1185">Reference proteome</keyword>
<dbReference type="InterPro" id="IPR029760">
    <property type="entry name" value="GPX_CS"/>
</dbReference>